<organism evidence="2 3">
    <name type="scientific">Sphingobium subterraneum</name>
    <dbReference type="NCBI Taxonomy" id="627688"/>
    <lineage>
        <taxon>Bacteria</taxon>
        <taxon>Pseudomonadati</taxon>
        <taxon>Pseudomonadota</taxon>
        <taxon>Alphaproteobacteria</taxon>
        <taxon>Sphingomonadales</taxon>
        <taxon>Sphingomonadaceae</taxon>
        <taxon>Sphingobium</taxon>
    </lineage>
</organism>
<comment type="caution">
    <text evidence="2">The sequence shown here is derived from an EMBL/GenBank/DDBJ whole genome shotgun (WGS) entry which is preliminary data.</text>
</comment>
<evidence type="ECO:0000256" key="1">
    <source>
        <dbReference type="SAM" id="SignalP"/>
    </source>
</evidence>
<evidence type="ECO:0000313" key="3">
    <source>
        <dbReference type="Proteomes" id="UP000552700"/>
    </source>
</evidence>
<dbReference type="Pfam" id="PF19649">
    <property type="entry name" value="DUF6152"/>
    <property type="match status" value="1"/>
</dbReference>
<proteinExistence type="predicted"/>
<dbReference type="InterPro" id="IPR046150">
    <property type="entry name" value="DUF6152"/>
</dbReference>
<name>A0A841IYL9_9SPHN</name>
<dbReference type="RefSeq" id="WP_184078320.1">
    <property type="nucleotide sequence ID" value="NZ_JACIJP010000001.1"/>
</dbReference>
<dbReference type="Proteomes" id="UP000552700">
    <property type="component" value="Unassembled WGS sequence"/>
</dbReference>
<reference evidence="2 3" key="1">
    <citation type="submission" date="2020-08" db="EMBL/GenBank/DDBJ databases">
        <title>Genomic Encyclopedia of Type Strains, Phase IV (KMG-IV): sequencing the most valuable type-strain genomes for metagenomic binning, comparative biology and taxonomic classification.</title>
        <authorList>
            <person name="Goeker M."/>
        </authorList>
    </citation>
    <scope>NUCLEOTIDE SEQUENCE [LARGE SCALE GENOMIC DNA]</scope>
    <source>
        <strain evidence="2 3">DSM 102255</strain>
    </source>
</reference>
<protein>
    <submittedName>
        <fullName evidence="2">Uncharacterized protein</fullName>
    </submittedName>
</protein>
<dbReference type="AlphaFoldDB" id="A0A841IYL9"/>
<sequence length="124" mass="13804">MKKILIALSAFSSLLVPIAAIAHHSFADYDDKKKLTLTGTLTEVEFRNPHIRLGMDVKRGGKVEQWEFSGPSPIDWRREGWVKSDFVVGQPLTITGFPKRDGSKHLSVNILKNAAGKTFGQEVK</sequence>
<gene>
    <name evidence="2" type="ORF">FHS92_001127</name>
</gene>
<keyword evidence="3" id="KW-1185">Reference proteome</keyword>
<accession>A0A841IYL9</accession>
<dbReference type="EMBL" id="JACIJP010000001">
    <property type="protein sequence ID" value="MBB6123420.1"/>
    <property type="molecule type" value="Genomic_DNA"/>
</dbReference>
<evidence type="ECO:0000313" key="2">
    <source>
        <dbReference type="EMBL" id="MBB6123420.1"/>
    </source>
</evidence>
<feature type="chain" id="PRO_5032762862" evidence="1">
    <location>
        <begin position="23"/>
        <end position="124"/>
    </location>
</feature>
<keyword evidence="1" id="KW-0732">Signal</keyword>
<feature type="signal peptide" evidence="1">
    <location>
        <begin position="1"/>
        <end position="22"/>
    </location>
</feature>